<dbReference type="AlphaFoldDB" id="A0A7J7DET2"/>
<evidence type="ECO:0000259" key="6">
    <source>
        <dbReference type="Pfam" id="PF00082"/>
    </source>
</evidence>
<comment type="caution">
    <text evidence="9">The sequence shown here is derived from an EMBL/GenBank/DDBJ whole genome shotgun (WGS) entry which is preliminary data.</text>
</comment>
<feature type="domain" description="Peptidase S8/S53" evidence="6">
    <location>
        <begin position="163"/>
        <end position="501"/>
    </location>
</feature>
<keyword evidence="3" id="KW-0964">Secreted</keyword>
<dbReference type="InterPro" id="IPR037045">
    <property type="entry name" value="S8pro/Inhibitor_I9_sf"/>
</dbReference>
<dbReference type="InterPro" id="IPR036852">
    <property type="entry name" value="Peptidase_S8/S53_dom_sf"/>
</dbReference>
<dbReference type="SUPFAM" id="SSF52743">
    <property type="entry name" value="Subtilisin-like"/>
    <property type="match status" value="1"/>
</dbReference>
<dbReference type="GO" id="GO:0004252">
    <property type="term" value="F:serine-type endopeptidase activity"/>
    <property type="evidence" value="ECO:0007669"/>
    <property type="project" value="InterPro"/>
</dbReference>
<dbReference type="InterPro" id="IPR010259">
    <property type="entry name" value="S8pro/Inhibitor_I9"/>
</dbReference>
<evidence type="ECO:0000256" key="2">
    <source>
        <dbReference type="ARBA" id="ARBA00011073"/>
    </source>
</evidence>
<evidence type="ECO:0000313" key="10">
    <source>
        <dbReference type="Proteomes" id="UP000593562"/>
    </source>
</evidence>
<feature type="domain" description="Inhibitor I9" evidence="7">
    <location>
        <begin position="63"/>
        <end position="140"/>
    </location>
</feature>
<sequence>MFTLYIDPISLQKHMTTNPLEAMERIVKKLQLPLFNVFVLAMVVQLCGSLASGSSHEQERKAYIVYMGDSVETTISAVDRHHDLLSAAIGDEDIARKSRIHSYGKSFDAFAAHLMPHEAERLRENENVVSVFPSTLRKLQTTRSWDFLKMPLSVKRNSQIETDVIVGLLDTGIYVDAPSFDDKGFGPPPSKWKGICQSGGNFSGCNNKVIGARSYNVDRKNAVDNLSPADDEGHGTHTSSTIAGVPVQGASLYGLGQGTARGGVPGARVAMYKVCHERGCSDLDILAAFDDAIADGVDLLSVSIGGPSNDYFSDALAIGTFHAMKNGILTSCSAGNEGPRMSSVENVAPWILTVGASGLDRQFRSSARFGDGMRTSVKHGVSYYYIVVAFDIFVEDFVCRSCDSGTLDEKKVKGKIVFCHRGYDQDYVIKKLGGVGVILVKQGNLDTGSSFLIPATIVDPLEAEMIDKYINFTKNPRAIISKSRKVTVAAPFVASFSSRGPNPVSSTIAKLENPNSSISAIFHRTVTNVEPGNFMYKATVKAPMELKITVTPDTLKFDRMYEKKSFKVEIKGPALKINVTVLSASLEWRSDSSSHRVKSPIIIHAKELYY</sequence>
<dbReference type="InterPro" id="IPR034197">
    <property type="entry name" value="Peptidases_S8_3"/>
</dbReference>
<comment type="caution">
    <text evidence="5">Lacks conserved residue(s) required for the propagation of feature annotation.</text>
</comment>
<feature type="domain" description="Subtilisin-like protease fibronectin type-III" evidence="8">
    <location>
        <begin position="512"/>
        <end position="603"/>
    </location>
</feature>
<dbReference type="GO" id="GO:0005576">
    <property type="term" value="C:extracellular region"/>
    <property type="evidence" value="ECO:0007669"/>
    <property type="project" value="UniProtKB-SubCell"/>
</dbReference>
<dbReference type="CDD" id="cd04852">
    <property type="entry name" value="Peptidases_S8_3"/>
    <property type="match status" value="1"/>
</dbReference>
<organism evidence="9 10">
    <name type="scientific">Tripterygium wilfordii</name>
    <name type="common">Thunder God vine</name>
    <dbReference type="NCBI Taxonomy" id="458696"/>
    <lineage>
        <taxon>Eukaryota</taxon>
        <taxon>Viridiplantae</taxon>
        <taxon>Streptophyta</taxon>
        <taxon>Embryophyta</taxon>
        <taxon>Tracheophyta</taxon>
        <taxon>Spermatophyta</taxon>
        <taxon>Magnoliopsida</taxon>
        <taxon>eudicotyledons</taxon>
        <taxon>Gunneridae</taxon>
        <taxon>Pentapetalae</taxon>
        <taxon>rosids</taxon>
        <taxon>fabids</taxon>
        <taxon>Celastrales</taxon>
        <taxon>Celastraceae</taxon>
        <taxon>Tripterygium</taxon>
    </lineage>
</organism>
<gene>
    <name evidence="9" type="ORF">HS088_TW07G00412</name>
</gene>
<reference evidence="9 10" key="1">
    <citation type="journal article" date="2020" name="Nat. Commun.">
        <title>Genome of Tripterygium wilfordii and identification of cytochrome P450 involved in triptolide biosynthesis.</title>
        <authorList>
            <person name="Tu L."/>
            <person name="Su P."/>
            <person name="Zhang Z."/>
            <person name="Gao L."/>
            <person name="Wang J."/>
            <person name="Hu T."/>
            <person name="Zhou J."/>
            <person name="Zhang Y."/>
            <person name="Zhao Y."/>
            <person name="Liu Y."/>
            <person name="Song Y."/>
            <person name="Tong Y."/>
            <person name="Lu Y."/>
            <person name="Yang J."/>
            <person name="Xu C."/>
            <person name="Jia M."/>
            <person name="Peters R.J."/>
            <person name="Huang L."/>
            <person name="Gao W."/>
        </authorList>
    </citation>
    <scope>NUCLEOTIDE SEQUENCE [LARGE SCALE GENOMIC DNA]</scope>
    <source>
        <strain evidence="10">cv. XIE 37</strain>
        <tissue evidence="9">Leaf</tissue>
    </source>
</reference>
<dbReference type="Pfam" id="PF00082">
    <property type="entry name" value="Peptidase_S8"/>
    <property type="match status" value="1"/>
</dbReference>
<dbReference type="InterPro" id="IPR041469">
    <property type="entry name" value="Subtilisin-like_FN3"/>
</dbReference>
<evidence type="ECO:0000259" key="8">
    <source>
        <dbReference type="Pfam" id="PF17766"/>
    </source>
</evidence>
<comment type="similarity">
    <text evidence="2 5">Belongs to the peptidase S8 family.</text>
</comment>
<evidence type="ECO:0000259" key="7">
    <source>
        <dbReference type="Pfam" id="PF05922"/>
    </source>
</evidence>
<evidence type="ECO:0000256" key="3">
    <source>
        <dbReference type="ARBA" id="ARBA00022525"/>
    </source>
</evidence>
<dbReference type="Proteomes" id="UP000593562">
    <property type="component" value="Unassembled WGS sequence"/>
</dbReference>
<dbReference type="Pfam" id="PF17766">
    <property type="entry name" value="fn3_6"/>
    <property type="match status" value="1"/>
</dbReference>
<evidence type="ECO:0000256" key="1">
    <source>
        <dbReference type="ARBA" id="ARBA00004613"/>
    </source>
</evidence>
<proteinExistence type="inferred from homology"/>
<dbReference type="InterPro" id="IPR045051">
    <property type="entry name" value="SBT"/>
</dbReference>
<dbReference type="CDD" id="cd02120">
    <property type="entry name" value="PA_subtilisin_like"/>
    <property type="match status" value="1"/>
</dbReference>
<evidence type="ECO:0000256" key="5">
    <source>
        <dbReference type="PROSITE-ProRule" id="PRU01240"/>
    </source>
</evidence>
<evidence type="ECO:0000313" key="9">
    <source>
        <dbReference type="EMBL" id="KAF5744832.1"/>
    </source>
</evidence>
<dbReference type="Gene3D" id="2.60.40.2310">
    <property type="match status" value="1"/>
</dbReference>
<dbReference type="GO" id="GO:0006508">
    <property type="term" value="P:proteolysis"/>
    <property type="evidence" value="ECO:0007669"/>
    <property type="project" value="InterPro"/>
</dbReference>
<dbReference type="Gene3D" id="3.40.50.200">
    <property type="entry name" value="Peptidase S8/S53 domain"/>
    <property type="match status" value="1"/>
</dbReference>
<dbReference type="InParanoid" id="A0A7J7DET2"/>
<dbReference type="Pfam" id="PF05922">
    <property type="entry name" value="Inhibitor_I9"/>
    <property type="match status" value="1"/>
</dbReference>
<dbReference type="PANTHER" id="PTHR10795">
    <property type="entry name" value="PROPROTEIN CONVERTASE SUBTILISIN/KEXIN"/>
    <property type="match status" value="1"/>
</dbReference>
<dbReference type="EMBL" id="JAAARO010000007">
    <property type="protein sequence ID" value="KAF5744832.1"/>
    <property type="molecule type" value="Genomic_DNA"/>
</dbReference>
<evidence type="ECO:0000256" key="4">
    <source>
        <dbReference type="ARBA" id="ARBA00022729"/>
    </source>
</evidence>
<keyword evidence="4" id="KW-0732">Signal</keyword>
<keyword evidence="10" id="KW-1185">Reference proteome</keyword>
<dbReference type="InterPro" id="IPR000209">
    <property type="entry name" value="Peptidase_S8/S53_dom"/>
</dbReference>
<protein>
    <submittedName>
        <fullName evidence="9">Cucumisin protein</fullName>
    </submittedName>
</protein>
<dbReference type="PROSITE" id="PS51892">
    <property type="entry name" value="SUBTILASE"/>
    <property type="match status" value="1"/>
</dbReference>
<dbReference type="Gene3D" id="3.30.70.80">
    <property type="entry name" value="Peptidase S8 propeptide/proteinase inhibitor I9"/>
    <property type="match status" value="1"/>
</dbReference>
<comment type="subcellular location">
    <subcellularLocation>
        <location evidence="1">Secreted</location>
    </subcellularLocation>
</comment>
<name>A0A7J7DET2_TRIWF</name>
<accession>A0A7J7DET2</accession>